<dbReference type="Proteomes" id="UP000053660">
    <property type="component" value="Unassembled WGS sequence"/>
</dbReference>
<dbReference type="AlphaFoldDB" id="A0A0B1TNF5"/>
<accession>A0A0B1TNF5</accession>
<dbReference type="Gene3D" id="2.40.50.140">
    <property type="entry name" value="Nucleic acid-binding proteins"/>
    <property type="match status" value="1"/>
</dbReference>
<evidence type="ECO:0000313" key="2">
    <source>
        <dbReference type="Proteomes" id="UP000053660"/>
    </source>
</evidence>
<evidence type="ECO:0000313" key="1">
    <source>
        <dbReference type="EMBL" id="KHJ98789.1"/>
    </source>
</evidence>
<gene>
    <name evidence="1" type="ORF">OESDEN_01218</name>
</gene>
<sequence>MYRGSNIMGQVLTMGIVKSVTEQENTTNHVLGDPEDMNKEFEVLTYNGVSDTEVGTTTFVEGTRVLVVGKLRSLSDRHGMFVVLFGLIFDMLDIYY</sequence>
<dbReference type="OrthoDB" id="25571at2759"/>
<dbReference type="InterPro" id="IPR012340">
    <property type="entry name" value="NA-bd_OB-fold"/>
</dbReference>
<name>A0A0B1TNF5_OESDE</name>
<proteinExistence type="predicted"/>
<keyword evidence="2" id="KW-1185">Reference proteome</keyword>
<protein>
    <submittedName>
        <fullName evidence="1">Uncharacterized protein</fullName>
    </submittedName>
</protein>
<organism evidence="1 2">
    <name type="scientific">Oesophagostomum dentatum</name>
    <name type="common">Nodular worm</name>
    <dbReference type="NCBI Taxonomy" id="61180"/>
    <lineage>
        <taxon>Eukaryota</taxon>
        <taxon>Metazoa</taxon>
        <taxon>Ecdysozoa</taxon>
        <taxon>Nematoda</taxon>
        <taxon>Chromadorea</taxon>
        <taxon>Rhabditida</taxon>
        <taxon>Rhabditina</taxon>
        <taxon>Rhabditomorpha</taxon>
        <taxon>Strongyloidea</taxon>
        <taxon>Strongylidae</taxon>
        <taxon>Oesophagostomum</taxon>
    </lineage>
</organism>
<dbReference type="EMBL" id="KN549274">
    <property type="protein sequence ID" value="KHJ98789.1"/>
    <property type="molecule type" value="Genomic_DNA"/>
</dbReference>
<reference evidence="1 2" key="1">
    <citation type="submission" date="2014-03" db="EMBL/GenBank/DDBJ databases">
        <title>Draft genome of the hookworm Oesophagostomum dentatum.</title>
        <authorList>
            <person name="Mitreva M."/>
        </authorList>
    </citation>
    <scope>NUCLEOTIDE SEQUENCE [LARGE SCALE GENOMIC DNA]</scope>
    <source>
        <strain evidence="1 2">OD-Hann</strain>
    </source>
</reference>